<accession>A0ABT5R793</accession>
<evidence type="ECO:0000313" key="1">
    <source>
        <dbReference type="EMBL" id="MDD1796144.1"/>
    </source>
</evidence>
<organism evidence="1 2">
    <name type="scientific">Enterovibrio gelatinilyticus</name>
    <dbReference type="NCBI Taxonomy" id="2899819"/>
    <lineage>
        <taxon>Bacteria</taxon>
        <taxon>Pseudomonadati</taxon>
        <taxon>Pseudomonadota</taxon>
        <taxon>Gammaproteobacteria</taxon>
        <taxon>Vibrionales</taxon>
        <taxon>Vibrionaceae</taxon>
        <taxon>Enterovibrio</taxon>
    </lineage>
</organism>
<proteinExistence type="predicted"/>
<dbReference type="InterPro" id="IPR012663">
    <property type="entry name" value="CHP02450_Tryp"/>
</dbReference>
<dbReference type="RefSeq" id="WP_274166916.1">
    <property type="nucleotide sequence ID" value="NZ_JAJUBC010000043.1"/>
</dbReference>
<sequence>MHRPKPLKQEKHSQVSDIEFEEDGSMISSQLEAVILKNAYLIDWKDLKNSANWAQVGNNDGTIKHI</sequence>
<dbReference type="Proteomes" id="UP001149400">
    <property type="component" value="Unassembled WGS sequence"/>
</dbReference>
<dbReference type="EMBL" id="JAJUBC010000043">
    <property type="protein sequence ID" value="MDD1796144.1"/>
    <property type="molecule type" value="Genomic_DNA"/>
</dbReference>
<gene>
    <name evidence="1" type="ORF">LRP50_23770</name>
</gene>
<dbReference type="Pfam" id="PF09493">
    <property type="entry name" value="DUF2389"/>
    <property type="match status" value="1"/>
</dbReference>
<protein>
    <submittedName>
        <fullName evidence="1">TIGR02450 family Trp-rich protein</fullName>
    </submittedName>
</protein>
<name>A0ABT5R793_9GAMM</name>
<evidence type="ECO:0000313" key="2">
    <source>
        <dbReference type="Proteomes" id="UP001149400"/>
    </source>
</evidence>
<keyword evidence="2" id="KW-1185">Reference proteome</keyword>
<reference evidence="1" key="1">
    <citation type="submission" date="2021-12" db="EMBL/GenBank/DDBJ databases">
        <title>Enterovibrio ZSDZ35 sp. nov. and Enterovibrio ZSDZ42 sp. nov., isolated from coastal seawater in Qingdao.</title>
        <authorList>
            <person name="Zhang P."/>
        </authorList>
    </citation>
    <scope>NUCLEOTIDE SEQUENCE</scope>
    <source>
        <strain evidence="1">ZSDZ42</strain>
    </source>
</reference>
<comment type="caution">
    <text evidence="1">The sequence shown here is derived from an EMBL/GenBank/DDBJ whole genome shotgun (WGS) entry which is preliminary data.</text>
</comment>